<evidence type="ECO:0000256" key="24">
    <source>
        <dbReference type="SAM" id="MobiDB-lite"/>
    </source>
</evidence>
<dbReference type="NCBIfam" id="TIGR00561">
    <property type="entry name" value="pntA"/>
    <property type="match status" value="1"/>
</dbReference>
<keyword evidence="8 25" id="KW-0812">Transmembrane</keyword>
<dbReference type="NCBIfam" id="NF006942">
    <property type="entry name" value="PRK09424.1"/>
    <property type="match status" value="1"/>
</dbReference>
<evidence type="ECO:0000313" key="28">
    <source>
        <dbReference type="EMBL" id="KAG7349227.1"/>
    </source>
</evidence>
<feature type="transmembrane region" description="Helical" evidence="25">
    <location>
        <begin position="74"/>
        <end position="96"/>
    </location>
</feature>
<dbReference type="EC" id="7.1.1.1" evidence="5"/>
<dbReference type="Pfam" id="PF12769">
    <property type="entry name" value="PNTB_4TM"/>
    <property type="match status" value="1"/>
</dbReference>
<dbReference type="FunFam" id="3.40.50.1220:FF:000002">
    <property type="entry name" value="NAD(P) transhydrogenase subunit beta"/>
    <property type="match status" value="1"/>
</dbReference>
<evidence type="ECO:0000256" key="25">
    <source>
        <dbReference type="SAM" id="Phobius"/>
    </source>
</evidence>
<dbReference type="GO" id="GO:0005743">
    <property type="term" value="C:mitochondrial inner membrane"/>
    <property type="evidence" value="ECO:0007669"/>
    <property type="project" value="UniProtKB-SubCell"/>
</dbReference>
<dbReference type="InterPro" id="IPR007886">
    <property type="entry name" value="AlaDH/PNT_N"/>
</dbReference>
<dbReference type="GO" id="GO:0006740">
    <property type="term" value="P:NADPH regeneration"/>
    <property type="evidence" value="ECO:0007669"/>
    <property type="project" value="TreeGrafter"/>
</dbReference>
<evidence type="ECO:0000256" key="1">
    <source>
        <dbReference type="ARBA" id="ARBA00004292"/>
    </source>
</evidence>
<protein>
    <recommendedName>
        <fullName evidence="22">NAD(P) transhydrogenase, mitochondrial</fullName>
        <ecNumber evidence="5">7.1.1.1</ecNumber>
    </recommendedName>
    <alternativeName>
        <fullName evidence="23">Nicotinamide nucleotide transhydrogenase</fullName>
    </alternativeName>
</protein>
<keyword evidence="6" id="KW-1003">Cell membrane</keyword>
<evidence type="ECO:0000256" key="12">
    <source>
        <dbReference type="ARBA" id="ARBA00022946"/>
    </source>
</evidence>
<dbReference type="GO" id="GO:0050661">
    <property type="term" value="F:NADP binding"/>
    <property type="evidence" value="ECO:0007669"/>
    <property type="project" value="TreeGrafter"/>
</dbReference>
<evidence type="ECO:0000256" key="16">
    <source>
        <dbReference type="ARBA" id="ARBA00023027"/>
    </source>
</evidence>
<keyword evidence="29" id="KW-1185">Reference proteome</keyword>
<keyword evidence="10" id="KW-0999">Mitochondrion inner membrane</keyword>
<comment type="caution">
    <text evidence="28">The sequence shown here is derived from an EMBL/GenBank/DDBJ whole genome shotgun (WGS) entry which is preliminary data.</text>
</comment>
<evidence type="ECO:0000256" key="21">
    <source>
        <dbReference type="ARBA" id="ARBA00061558"/>
    </source>
</evidence>
<feature type="transmembrane region" description="Helical" evidence="25">
    <location>
        <begin position="22"/>
        <end position="39"/>
    </location>
</feature>
<evidence type="ECO:0000256" key="11">
    <source>
        <dbReference type="ARBA" id="ARBA00022857"/>
    </source>
</evidence>
<dbReference type="Proteomes" id="UP000693970">
    <property type="component" value="Unassembled WGS sequence"/>
</dbReference>
<keyword evidence="15" id="KW-0007">Acetylation</keyword>
<proteinExistence type="inferred from homology"/>
<reference evidence="28" key="1">
    <citation type="journal article" date="2021" name="Sci. Rep.">
        <title>Diploid genomic architecture of Nitzschia inconspicua, an elite biomass production diatom.</title>
        <authorList>
            <person name="Oliver A."/>
            <person name="Podell S."/>
            <person name="Pinowska A."/>
            <person name="Traller J.C."/>
            <person name="Smith S.R."/>
            <person name="McClure R."/>
            <person name="Beliaev A."/>
            <person name="Bohutskyi P."/>
            <person name="Hill E.A."/>
            <person name="Rabines A."/>
            <person name="Zheng H."/>
            <person name="Allen L.Z."/>
            <person name="Kuo A."/>
            <person name="Grigoriev I.V."/>
            <person name="Allen A.E."/>
            <person name="Hazlebeck D."/>
            <person name="Allen E.E."/>
        </authorList>
    </citation>
    <scope>NUCLEOTIDE SEQUENCE</scope>
    <source>
        <strain evidence="28">Hildebrandi</strain>
    </source>
</reference>
<evidence type="ECO:0000259" key="26">
    <source>
        <dbReference type="SMART" id="SM01002"/>
    </source>
</evidence>
<feature type="transmembrane region" description="Helical" evidence="25">
    <location>
        <begin position="188"/>
        <end position="211"/>
    </location>
</feature>
<feature type="transmembrane region" description="Helical" evidence="25">
    <location>
        <begin position="51"/>
        <end position="68"/>
    </location>
</feature>
<dbReference type="FunFam" id="3.40.50.720:FF:000028">
    <property type="entry name" value="NAD(P) transhydrogenase subunit alpha"/>
    <property type="match status" value="1"/>
</dbReference>
<feature type="transmembrane region" description="Helical" evidence="25">
    <location>
        <begin position="148"/>
        <end position="176"/>
    </location>
</feature>
<dbReference type="SMART" id="SM01002">
    <property type="entry name" value="AlaDh_PNT_C"/>
    <property type="match status" value="1"/>
</dbReference>
<keyword evidence="13" id="KW-1278">Translocase</keyword>
<sequence length="1085" mass="115916">MVDALTPQTDYGNDDPIWIDNAWLDTVVVIGITLFILCLMNLSKVPTSKMGMIYGILGMGCLIAGYWADESYTYGDGLWLIAASMAPGAILGLLSAMSVEITGLPELVGAYNGFGGLAAALEGIGLYLDPMAEFLVREGKIMARQTNAMLWVQAIALIFSIVIGMMTFTGSMIACLKLHGTIASKPRVVPYRWGVTLLLFAAMIVFGTFSFTGGQTWNDRGLGLAFICIVTALSGIYGIIAVMAIGGGDMPVSISFLNSLSGFSTSMAGFMLSNKALVVAGSFVFCSGIILTLVMCHAMNRSITNVLIGGFGDGAGPAHEAKKVEGTVKEVSPEDVIEMMTDAKSIIIVPGYGMAVAKAQHAIAQLTTKLRSRGVNVRFAIHPVAGRLPGHMNVLLAEAHVPYDITLSMDDINKDFPETDLALVLGANDTVNPAAETDPSSPIAGMPVLQVWKAKKSITMKRSLRVGYAGVDNPLFVNENNYMFLGDAKQSLEKLLALLGGNDADASKRGDVEQPIVAKKKEIKVDPFFSQITELKSKTFLKVGVCKEIAEEQEKRVAIVPEIAKRLLKSGIQVVVESSAGDGGGFYDAEYIRMGCDILGTAQQVYDVVDVIVKIREPEIHPVTKKHEIEMLASGKTMISFVGPRTDQGKKLMDIAKGAGVNLLAVDAIPRVSRAQSLDVLSSQAKIAGYRAVIEAANIYQRFLNGEITAAGSFAASKVLVVGAGVAGLAAVSTASNMGAIVRAFDTRLECKEQVESLGGEFLVLEFNEDGDDAGTGYAKVMSDAFYEKEMEMFREQAHECNIIITTAAIPGRPAPKLIMKDAVDNMAPGSVIVDLAGSSGGNCELTKPGETYVYDNRVTIIGTTDLISRMSWQASSMYSNNMANLLDLLCPVPADKNGKKSFVIDMEDPVVRGMTCVYNKEISWPPPDSVGRTSAVQKNEDGGKAASDAVKSPPKPSIFSKRVFDLTTVGELVGMVFFFIFMGIVAAYAPVSFVVQLLYFILAGFLGYYLIWAVEPALFSPLMSTSNSLSGVVILGGILMVSTPRGTATNVLGCVAISVAAINVFGGFAVSYRMLLMFKKEKQS</sequence>
<evidence type="ECO:0000256" key="2">
    <source>
        <dbReference type="ARBA" id="ARBA00004429"/>
    </source>
</evidence>
<comment type="similarity">
    <text evidence="3">In the N-terminal section; belongs to the AlaDH/PNT family.</text>
</comment>
<name>A0A9K3PIR9_9STRA</name>
<evidence type="ECO:0000256" key="9">
    <source>
        <dbReference type="ARBA" id="ARBA00022741"/>
    </source>
</evidence>
<feature type="transmembrane region" description="Helical" evidence="25">
    <location>
        <begin position="1027"/>
        <end position="1045"/>
    </location>
</feature>
<dbReference type="Pfam" id="PF01262">
    <property type="entry name" value="AlaDh_PNT_C"/>
    <property type="match status" value="1"/>
</dbReference>
<feature type="domain" description="Alanine dehydrogenase/pyridine nucleotide transhydrogenase NAD(H)-binding" evidence="26">
    <location>
        <begin position="697"/>
        <end position="863"/>
    </location>
</feature>
<dbReference type="GO" id="GO:0005886">
    <property type="term" value="C:plasma membrane"/>
    <property type="evidence" value="ECO:0007669"/>
    <property type="project" value="UniProtKB-SubCell"/>
</dbReference>
<keyword evidence="9" id="KW-0547">Nucleotide-binding</keyword>
<dbReference type="EMBL" id="JAGRRH010000019">
    <property type="protein sequence ID" value="KAG7349227.1"/>
    <property type="molecule type" value="Genomic_DNA"/>
</dbReference>
<keyword evidence="16" id="KW-0520">NAD</keyword>
<reference evidence="28" key="2">
    <citation type="submission" date="2021-04" db="EMBL/GenBank/DDBJ databases">
        <authorList>
            <person name="Podell S."/>
        </authorList>
    </citation>
    <scope>NUCLEOTIDE SEQUENCE</scope>
    <source>
        <strain evidence="28">Hildebrandi</strain>
    </source>
</reference>
<dbReference type="AlphaFoldDB" id="A0A9K3PIR9"/>
<evidence type="ECO:0000256" key="13">
    <source>
        <dbReference type="ARBA" id="ARBA00022967"/>
    </source>
</evidence>
<comment type="subunit">
    <text evidence="4">Homodimer.</text>
</comment>
<feature type="region of interest" description="Disordered" evidence="24">
    <location>
        <begin position="929"/>
        <end position="952"/>
    </location>
</feature>
<dbReference type="InterPro" id="IPR007698">
    <property type="entry name" value="AlaDH/PNT_NAD(H)-bd"/>
</dbReference>
<comment type="catalytic activity">
    <reaction evidence="19">
        <text>NAD(+) + NADPH + H(+)(in) = NADH + NADP(+) + H(+)(out)</text>
        <dbReference type="Rhea" id="RHEA:47992"/>
        <dbReference type="ChEBI" id="CHEBI:15378"/>
        <dbReference type="ChEBI" id="CHEBI:57540"/>
        <dbReference type="ChEBI" id="CHEBI:57783"/>
        <dbReference type="ChEBI" id="CHEBI:57945"/>
        <dbReference type="ChEBI" id="CHEBI:58349"/>
        <dbReference type="EC" id="7.1.1.1"/>
    </reaction>
</comment>
<dbReference type="Pfam" id="PF02233">
    <property type="entry name" value="PNTB"/>
    <property type="match status" value="1"/>
</dbReference>
<evidence type="ECO:0000256" key="19">
    <source>
        <dbReference type="ARBA" id="ARBA00048202"/>
    </source>
</evidence>
<comment type="subcellular location">
    <subcellularLocation>
        <location evidence="2">Cell inner membrane</location>
        <topology evidence="2">Multi-pass membrane protein</topology>
    </subcellularLocation>
    <subcellularLocation>
        <location evidence="1">Mitochondrion inner membrane</location>
        <topology evidence="1">Multi-pass membrane protein</topology>
        <orientation evidence="1">Matrix side</orientation>
    </subcellularLocation>
</comment>
<evidence type="ECO:0000259" key="27">
    <source>
        <dbReference type="SMART" id="SM01003"/>
    </source>
</evidence>
<dbReference type="PANTHER" id="PTHR10160">
    <property type="entry name" value="NAD(P) TRANSHYDROGENASE"/>
    <property type="match status" value="1"/>
</dbReference>
<dbReference type="OrthoDB" id="37244at2759"/>
<evidence type="ECO:0000256" key="10">
    <source>
        <dbReference type="ARBA" id="ARBA00022792"/>
    </source>
</evidence>
<feature type="transmembrane region" description="Helical" evidence="25">
    <location>
        <begin position="223"/>
        <end position="245"/>
    </location>
</feature>
<organism evidence="28 29">
    <name type="scientific">Nitzschia inconspicua</name>
    <dbReference type="NCBI Taxonomy" id="303405"/>
    <lineage>
        <taxon>Eukaryota</taxon>
        <taxon>Sar</taxon>
        <taxon>Stramenopiles</taxon>
        <taxon>Ochrophyta</taxon>
        <taxon>Bacillariophyta</taxon>
        <taxon>Bacillariophyceae</taxon>
        <taxon>Bacillariophycidae</taxon>
        <taxon>Bacillariales</taxon>
        <taxon>Bacillariaceae</taxon>
        <taxon>Nitzschia</taxon>
    </lineage>
</organism>
<evidence type="ECO:0000256" key="22">
    <source>
        <dbReference type="ARBA" id="ARBA00074145"/>
    </source>
</evidence>
<dbReference type="InterPro" id="IPR026255">
    <property type="entry name" value="NADP_transhyd_a"/>
</dbReference>
<evidence type="ECO:0000256" key="7">
    <source>
        <dbReference type="ARBA" id="ARBA00022519"/>
    </source>
</evidence>
<keyword evidence="17" id="KW-0496">Mitochondrion</keyword>
<feature type="transmembrane region" description="Helical" evidence="25">
    <location>
        <begin position="994"/>
        <end position="1015"/>
    </location>
</feature>
<keyword evidence="7" id="KW-0997">Cell inner membrane</keyword>
<evidence type="ECO:0000256" key="14">
    <source>
        <dbReference type="ARBA" id="ARBA00022989"/>
    </source>
</evidence>
<evidence type="ECO:0000256" key="15">
    <source>
        <dbReference type="ARBA" id="ARBA00022990"/>
    </source>
</evidence>
<dbReference type="GO" id="GO:0008750">
    <property type="term" value="F:proton-translocating NAD(P)+ transhydrogenase activity"/>
    <property type="evidence" value="ECO:0007669"/>
    <property type="project" value="UniProtKB-EC"/>
</dbReference>
<evidence type="ECO:0000256" key="17">
    <source>
        <dbReference type="ARBA" id="ARBA00023128"/>
    </source>
</evidence>
<evidence type="ECO:0000256" key="18">
    <source>
        <dbReference type="ARBA" id="ARBA00023136"/>
    </source>
</evidence>
<dbReference type="PANTHER" id="PTHR10160:SF19">
    <property type="entry name" value="PROTON-TRANSLOCATING NAD(P)(+) TRANSHYDROGENASE"/>
    <property type="match status" value="1"/>
</dbReference>
<accession>A0A9K3PIR9</accession>
<evidence type="ECO:0000256" key="3">
    <source>
        <dbReference type="ARBA" id="ARBA00005624"/>
    </source>
</evidence>
<keyword evidence="12" id="KW-0809">Transit peptide</keyword>
<evidence type="ECO:0000256" key="8">
    <source>
        <dbReference type="ARBA" id="ARBA00022692"/>
    </source>
</evidence>
<evidence type="ECO:0000256" key="23">
    <source>
        <dbReference type="ARBA" id="ARBA00079255"/>
    </source>
</evidence>
<dbReference type="SMART" id="SM01003">
    <property type="entry name" value="AlaDh_PNT_N"/>
    <property type="match status" value="1"/>
</dbReference>
<dbReference type="Pfam" id="PF05222">
    <property type="entry name" value="AlaDh_PNT_N"/>
    <property type="match status" value="1"/>
</dbReference>
<keyword evidence="11" id="KW-0521">NADP</keyword>
<feature type="transmembrane region" description="Helical" evidence="25">
    <location>
        <begin position="276"/>
        <end position="296"/>
    </location>
</feature>
<evidence type="ECO:0000313" key="29">
    <source>
        <dbReference type="Proteomes" id="UP000693970"/>
    </source>
</evidence>
<evidence type="ECO:0000256" key="5">
    <source>
        <dbReference type="ARBA" id="ARBA00012943"/>
    </source>
</evidence>
<dbReference type="CDD" id="cd05304">
    <property type="entry name" value="Rubrum_tdh"/>
    <property type="match status" value="1"/>
</dbReference>
<dbReference type="InterPro" id="IPR034300">
    <property type="entry name" value="PNTB-like"/>
</dbReference>
<comment type="function">
    <text evidence="20">The transhydrogenation between NADH and NADP is coupled to respiration and ATP hydrolysis and functions as a proton pump across the membrane. May play a role in reactive oxygen species (ROS) detoxification in the adrenal gland.</text>
</comment>
<feature type="transmembrane region" description="Helical" evidence="25">
    <location>
        <begin position="964"/>
        <end position="988"/>
    </location>
</feature>
<keyword evidence="14 25" id="KW-1133">Transmembrane helix</keyword>
<comment type="similarity">
    <text evidence="21">In the C-terminal section; belongs to the PNT beta subunit family.</text>
</comment>
<evidence type="ECO:0000256" key="6">
    <source>
        <dbReference type="ARBA" id="ARBA00022475"/>
    </source>
</evidence>
<feature type="transmembrane region" description="Helical" evidence="25">
    <location>
        <begin position="1051"/>
        <end position="1073"/>
    </location>
</feature>
<evidence type="ECO:0000256" key="20">
    <source>
        <dbReference type="ARBA" id="ARBA00054910"/>
    </source>
</evidence>
<evidence type="ECO:0000256" key="4">
    <source>
        <dbReference type="ARBA" id="ARBA00011738"/>
    </source>
</evidence>
<feature type="domain" description="Alanine dehydrogenase/pyridine nucleotide transhydrogenase N-terminal" evidence="27">
    <location>
        <begin position="544"/>
        <end position="688"/>
    </location>
</feature>
<feature type="transmembrane region" description="Helical" evidence="25">
    <location>
        <begin position="252"/>
        <end position="270"/>
    </location>
</feature>
<keyword evidence="18 25" id="KW-0472">Membrane</keyword>
<dbReference type="InterPro" id="IPR024605">
    <property type="entry name" value="NADP_transhyd_a_C"/>
</dbReference>
<gene>
    <name evidence="28" type="ORF">IV203_011824</name>
</gene>